<dbReference type="PRINTS" id="PR00081">
    <property type="entry name" value="GDHRDH"/>
</dbReference>
<dbReference type="InterPro" id="IPR002347">
    <property type="entry name" value="SDR_fam"/>
</dbReference>
<evidence type="ECO:0000313" key="3">
    <source>
        <dbReference type="Proteomes" id="UP001589858"/>
    </source>
</evidence>
<dbReference type="Gene3D" id="3.40.50.720">
    <property type="entry name" value="NAD(P)-binding Rossmann-like Domain"/>
    <property type="match status" value="1"/>
</dbReference>
<comment type="caution">
    <text evidence="2">The sequence shown here is derived from an EMBL/GenBank/DDBJ whole genome shotgun (WGS) entry which is preliminary data.</text>
</comment>
<proteinExistence type="inferred from homology"/>
<evidence type="ECO:0000313" key="2">
    <source>
        <dbReference type="EMBL" id="MFC0686240.1"/>
    </source>
</evidence>
<reference evidence="2 3" key="1">
    <citation type="submission" date="2024-09" db="EMBL/GenBank/DDBJ databases">
        <authorList>
            <person name="Sun Q."/>
            <person name="Mori K."/>
        </authorList>
    </citation>
    <scope>NUCLEOTIDE SEQUENCE [LARGE SCALE GENOMIC DNA]</scope>
    <source>
        <strain evidence="2 3">CICC 11035S</strain>
    </source>
</reference>
<dbReference type="EC" id="1.1.1.-" evidence="2"/>
<dbReference type="PROSITE" id="PS00061">
    <property type="entry name" value="ADH_SHORT"/>
    <property type="match status" value="1"/>
</dbReference>
<protein>
    <submittedName>
        <fullName evidence="2">SDR family NAD(P)-dependent oxidoreductase</fullName>
        <ecNumber evidence="2">1.1.1.-</ecNumber>
    </submittedName>
</protein>
<accession>A0ABV6SAG4</accession>
<dbReference type="PRINTS" id="PR00080">
    <property type="entry name" value="SDRFAMILY"/>
</dbReference>
<dbReference type="GO" id="GO:0016491">
    <property type="term" value="F:oxidoreductase activity"/>
    <property type="evidence" value="ECO:0007669"/>
    <property type="project" value="UniProtKB-KW"/>
</dbReference>
<dbReference type="CDD" id="cd05233">
    <property type="entry name" value="SDR_c"/>
    <property type="match status" value="1"/>
</dbReference>
<sequence>MTAIFKNHDMTGKVALVTGAASGLGRMTALKLAAAGADLWLVDVNADGLAETIELLAPTGRTAGSEVADLSSPEACHAVVAHALEKFGRLDALCNVAGLIYLANTAQMPQGQYERTIDVNLNAPFFLSQAAIPHLLASDAEGGGAIVNVTSCASYIGEAYAAAYCASKWGLLGMTKAMAMEFQKQPIRINAVAPGGMITNIITNFAPPENCDFELLKRFSGMRGQVEVEDVADLIVLLASPAGRGFHGSCLSLDAGITAG</sequence>
<dbReference type="PANTHER" id="PTHR43975:SF2">
    <property type="entry name" value="EG:BACR7A4.14 PROTEIN-RELATED"/>
    <property type="match status" value="1"/>
</dbReference>
<dbReference type="Proteomes" id="UP001589858">
    <property type="component" value="Unassembled WGS sequence"/>
</dbReference>
<dbReference type="SUPFAM" id="SSF51735">
    <property type="entry name" value="NAD(P)-binding Rossmann-fold domains"/>
    <property type="match status" value="1"/>
</dbReference>
<evidence type="ECO:0000256" key="1">
    <source>
        <dbReference type="RuleBase" id="RU000363"/>
    </source>
</evidence>
<comment type="similarity">
    <text evidence="1">Belongs to the short-chain dehydrogenases/reductases (SDR) family.</text>
</comment>
<dbReference type="PANTHER" id="PTHR43975">
    <property type="entry name" value="ZGC:101858"/>
    <property type="match status" value="1"/>
</dbReference>
<gene>
    <name evidence="2" type="ORF">ACFFF8_16750</name>
</gene>
<dbReference type="InterPro" id="IPR036291">
    <property type="entry name" value="NAD(P)-bd_dom_sf"/>
</dbReference>
<name>A0ABV6SAG4_9SPHN</name>
<keyword evidence="3" id="KW-1185">Reference proteome</keyword>
<dbReference type="Pfam" id="PF00106">
    <property type="entry name" value="adh_short"/>
    <property type="match status" value="1"/>
</dbReference>
<dbReference type="InterPro" id="IPR020904">
    <property type="entry name" value="Sc_DH/Rdtase_CS"/>
</dbReference>
<dbReference type="EMBL" id="JBHLTM010000061">
    <property type="protein sequence ID" value="MFC0686240.1"/>
    <property type="molecule type" value="Genomic_DNA"/>
</dbReference>
<keyword evidence="2" id="KW-0560">Oxidoreductase</keyword>
<dbReference type="RefSeq" id="WP_267218947.1">
    <property type="nucleotide sequence ID" value="NZ_JAPCWC010000002.1"/>
</dbReference>
<organism evidence="2 3">
    <name type="scientific">Novosphingobium clariflavum</name>
    <dbReference type="NCBI Taxonomy" id="2029884"/>
    <lineage>
        <taxon>Bacteria</taxon>
        <taxon>Pseudomonadati</taxon>
        <taxon>Pseudomonadota</taxon>
        <taxon>Alphaproteobacteria</taxon>
        <taxon>Sphingomonadales</taxon>
        <taxon>Sphingomonadaceae</taxon>
        <taxon>Novosphingobium</taxon>
    </lineage>
</organism>